<protein>
    <submittedName>
        <fullName evidence="1">Uncharacterized protein</fullName>
    </submittedName>
</protein>
<organism evidence="1 2">
    <name type="scientific">Eretmocerus hayati</name>
    <dbReference type="NCBI Taxonomy" id="131215"/>
    <lineage>
        <taxon>Eukaryota</taxon>
        <taxon>Metazoa</taxon>
        <taxon>Ecdysozoa</taxon>
        <taxon>Arthropoda</taxon>
        <taxon>Hexapoda</taxon>
        <taxon>Insecta</taxon>
        <taxon>Pterygota</taxon>
        <taxon>Neoptera</taxon>
        <taxon>Endopterygota</taxon>
        <taxon>Hymenoptera</taxon>
        <taxon>Apocrita</taxon>
        <taxon>Proctotrupomorpha</taxon>
        <taxon>Chalcidoidea</taxon>
        <taxon>Aphelinidae</taxon>
        <taxon>Aphelininae</taxon>
        <taxon>Eretmocerus</taxon>
    </lineage>
</organism>
<evidence type="ECO:0000313" key="2">
    <source>
        <dbReference type="Proteomes" id="UP001239111"/>
    </source>
</evidence>
<reference evidence="1" key="1">
    <citation type="submission" date="2023-04" db="EMBL/GenBank/DDBJ databases">
        <title>A chromosome-level genome assembly of the parasitoid wasp Eretmocerus hayati.</title>
        <authorList>
            <person name="Zhong Y."/>
            <person name="Liu S."/>
            <person name="Liu Y."/>
        </authorList>
    </citation>
    <scope>NUCLEOTIDE SEQUENCE</scope>
    <source>
        <strain evidence="1">ZJU_SS_LIU_2023</strain>
    </source>
</reference>
<comment type="caution">
    <text evidence="1">The sequence shown here is derived from an EMBL/GenBank/DDBJ whole genome shotgun (WGS) entry which is preliminary data.</text>
</comment>
<gene>
    <name evidence="1" type="ORF">QAD02_007544</name>
</gene>
<accession>A0ACC2N405</accession>
<feature type="non-terminal residue" evidence="1">
    <location>
        <position position="224"/>
    </location>
</feature>
<proteinExistence type="predicted"/>
<dbReference type="Proteomes" id="UP001239111">
    <property type="component" value="Chromosome 4"/>
</dbReference>
<dbReference type="EMBL" id="CM056744">
    <property type="protein sequence ID" value="KAJ8665882.1"/>
    <property type="molecule type" value="Genomic_DNA"/>
</dbReference>
<keyword evidence="2" id="KW-1185">Reference proteome</keyword>
<sequence>MHSFFSDTLGSVPNRSKVISIKGGRGNEYGLKCIMCIAVSLNSKYLVIGCDGSKSIKVFSASDLKLLSELQGHKDIVTGLIFRRDSHTLYSASLDRSVRVWDMDNMTYVESFFGHQSGITSIDVSSQEKALTSGGFDGTIRMWKISEESQLIFNGHCGSVDIVKFIDDEHFLSCGDDGQLCVWSYLKKKPLCCVQEAHGRDEGNNLPTWISSVTASWNTDLVAS</sequence>
<name>A0ACC2N405_9HYME</name>
<evidence type="ECO:0000313" key="1">
    <source>
        <dbReference type="EMBL" id="KAJ8665882.1"/>
    </source>
</evidence>